<evidence type="ECO:0000256" key="5">
    <source>
        <dbReference type="ARBA" id="ARBA00022679"/>
    </source>
</evidence>
<comment type="caution">
    <text evidence="17">The sequence shown here is derived from an EMBL/GenBank/DDBJ whole genome shotgun (WGS) entry which is preliminary data.</text>
</comment>
<dbReference type="AlphaFoldDB" id="A0AAN9GG55"/>
<comment type="pathway">
    <text evidence="1">Carbohydrate degradation; glycolysis; D-glyceraldehyde 3-phosphate and glycerone phosphate from D-glucose: step 1/4.</text>
</comment>
<keyword evidence="14" id="KW-0472">Membrane</keyword>
<keyword evidence="7" id="KW-0418">Kinase</keyword>
<sequence length="837" mass="92685">MYLLFFSLPDTTEINMFVVGALLLYVLFGPQPFIVQAAMTQITCEAGTVTAGENAFVTCNFHTNMNADIRGILLEHHPHNGTESAVLACTWGKEEQKHQCTAENGSVINIVINDRLRHTIPTVGRENAGMYVCYLVPGEGTKSHVCDMDVKARAHTLPEPTSTIGTGSSVQGESSVPSFIAPLVIVLMVLLFAAVVIVVIIFIRRRRPRMADGSLTKPMLPKEPQDEQQEKDIRTPQADAPSDPRAPEPMVPNQPRPEHQDRLPALSEKVKDCVSGFKLSDRESERLMDHFSKEVNAGKTSMNIDMSSADIKSLEDKTDAFLVVDLSDDILRVHYVWLRDGMAGRNPKPKPESNPGVDKLQDNQTRLNSKTTSDQAVKRRPDGQSNSNSKARSDKAADKSRDGQTNPQTTSDQAADGQTNSTSETSRGQATQRVPGTRCEKYRIPAGTRHGTGVQLFDFVAQSVKGFVKKLKLSGQNCLVGFVFSFPCKQDQHLTKARLTKWTKQFRCDGVVDEEVGELLRNALQIKKIPKQSCRMELTNIVSDDVSTLVWVARDHTDPSCKIALILTNGFYACHEKGRQSTGPENSPGGKQTHMMIQKTDFGAIVENQRLTESFQTDFDKELDRCSIDPGSRIMEKMVSIMYLGEIVRLILVDLVSKDLLFQATLSESSGVFKRDAFNDGHVSLIECYTSKDFAHTRHVLTQLGLTDCTDEDCRIVQYVTRAVSERAGRIAAIGLAALINCINQPDVTVAIPGKSLETYHQRFKLFLETRLKGLVKPGLTFKIVSSCDGIEMGTALIASALSSHWDISKDTTDQNGTTNNFNTKTTKEEKKEKKEQ</sequence>
<dbReference type="EC" id="2.7.1.1" evidence="4"/>
<dbReference type="GO" id="GO:0004340">
    <property type="term" value="F:glucokinase activity"/>
    <property type="evidence" value="ECO:0007669"/>
    <property type="project" value="TreeGrafter"/>
</dbReference>
<dbReference type="PROSITE" id="PS51748">
    <property type="entry name" value="HEXOKINASE_2"/>
    <property type="match status" value="1"/>
</dbReference>
<dbReference type="GO" id="GO:0005739">
    <property type="term" value="C:mitochondrion"/>
    <property type="evidence" value="ECO:0007669"/>
    <property type="project" value="TreeGrafter"/>
</dbReference>
<gene>
    <name evidence="17" type="ORF">V1264_016924</name>
</gene>
<dbReference type="Gene3D" id="3.30.420.40">
    <property type="match status" value="1"/>
</dbReference>
<feature type="region of interest" description="Disordered" evidence="13">
    <location>
        <begin position="341"/>
        <end position="439"/>
    </location>
</feature>
<feature type="domain" description="Hexokinase N-terminal" evidence="15">
    <location>
        <begin position="439"/>
        <end position="550"/>
    </location>
</feature>
<feature type="compositionally biased region" description="Basic and acidic residues" evidence="13">
    <location>
        <begin position="223"/>
        <end position="234"/>
    </location>
</feature>
<feature type="compositionally biased region" description="Basic and acidic residues" evidence="13">
    <location>
        <begin position="391"/>
        <end position="402"/>
    </location>
</feature>
<name>A0AAN9GG55_9CAEN</name>
<evidence type="ECO:0000256" key="11">
    <source>
        <dbReference type="ARBA" id="ARBA00047905"/>
    </source>
</evidence>
<evidence type="ECO:0000256" key="8">
    <source>
        <dbReference type="ARBA" id="ARBA00022840"/>
    </source>
</evidence>
<keyword evidence="8" id="KW-0067">ATP-binding</keyword>
<keyword evidence="14" id="KW-0812">Transmembrane</keyword>
<protein>
    <recommendedName>
        <fullName evidence="4">hexokinase</fullName>
        <ecNumber evidence="4">2.7.1.1</ecNumber>
    </recommendedName>
</protein>
<dbReference type="GO" id="GO:0005524">
    <property type="term" value="F:ATP binding"/>
    <property type="evidence" value="ECO:0007669"/>
    <property type="project" value="UniProtKB-KW"/>
</dbReference>
<evidence type="ECO:0000256" key="3">
    <source>
        <dbReference type="ARBA" id="ARBA00009225"/>
    </source>
</evidence>
<keyword evidence="14" id="KW-1133">Transmembrane helix</keyword>
<evidence type="ECO:0000256" key="9">
    <source>
        <dbReference type="ARBA" id="ARBA00023152"/>
    </source>
</evidence>
<evidence type="ECO:0000313" key="17">
    <source>
        <dbReference type="EMBL" id="KAK7105560.1"/>
    </source>
</evidence>
<evidence type="ECO:0000256" key="10">
    <source>
        <dbReference type="ARBA" id="ARBA00044613"/>
    </source>
</evidence>
<feature type="compositionally biased region" description="Basic and acidic residues" evidence="13">
    <location>
        <begin position="256"/>
        <end position="267"/>
    </location>
</feature>
<dbReference type="Pfam" id="PF00349">
    <property type="entry name" value="Hexokinase_1"/>
    <property type="match status" value="1"/>
</dbReference>
<dbReference type="PANTHER" id="PTHR19443">
    <property type="entry name" value="HEXOKINASE"/>
    <property type="match status" value="1"/>
</dbReference>
<comment type="similarity">
    <text evidence="3">Belongs to the hexokinase family.</text>
</comment>
<dbReference type="InterPro" id="IPR022673">
    <property type="entry name" value="Hexokinase_C"/>
</dbReference>
<comment type="catalytic activity">
    <reaction evidence="10">
        <text>a D-hexose + ATP = a D-hexose 6-phosphate + ADP + H(+)</text>
        <dbReference type="Rhea" id="RHEA:22740"/>
        <dbReference type="ChEBI" id="CHEBI:4194"/>
        <dbReference type="ChEBI" id="CHEBI:15378"/>
        <dbReference type="ChEBI" id="CHEBI:30616"/>
        <dbReference type="ChEBI" id="CHEBI:229467"/>
        <dbReference type="ChEBI" id="CHEBI:456216"/>
        <dbReference type="EC" id="2.7.1.1"/>
    </reaction>
    <physiologicalReaction direction="left-to-right" evidence="10">
        <dbReference type="Rhea" id="RHEA:22741"/>
    </physiologicalReaction>
</comment>
<dbReference type="InterPro" id="IPR022672">
    <property type="entry name" value="Hexokinase_N"/>
</dbReference>
<feature type="domain" description="Hexokinase C-terminal" evidence="16">
    <location>
        <begin position="562"/>
        <end position="800"/>
    </location>
</feature>
<feature type="compositionally biased region" description="Polar residues" evidence="13">
    <location>
        <begin position="403"/>
        <end position="434"/>
    </location>
</feature>
<evidence type="ECO:0000256" key="14">
    <source>
        <dbReference type="SAM" id="Phobius"/>
    </source>
</evidence>
<evidence type="ECO:0000259" key="16">
    <source>
        <dbReference type="Pfam" id="PF03727"/>
    </source>
</evidence>
<dbReference type="GO" id="GO:0005829">
    <property type="term" value="C:cytosol"/>
    <property type="evidence" value="ECO:0007669"/>
    <property type="project" value="TreeGrafter"/>
</dbReference>
<comment type="pathway">
    <text evidence="2">Carbohydrate metabolism; hexose metabolism.</text>
</comment>
<dbReference type="Pfam" id="PF03727">
    <property type="entry name" value="Hexokinase_2"/>
    <property type="match status" value="1"/>
</dbReference>
<evidence type="ECO:0000256" key="4">
    <source>
        <dbReference type="ARBA" id="ARBA00012324"/>
    </source>
</evidence>
<dbReference type="GO" id="GO:0006006">
    <property type="term" value="P:glucose metabolic process"/>
    <property type="evidence" value="ECO:0007669"/>
    <property type="project" value="TreeGrafter"/>
</dbReference>
<dbReference type="SUPFAM" id="SSF53067">
    <property type="entry name" value="Actin-like ATPase domain"/>
    <property type="match status" value="2"/>
</dbReference>
<comment type="catalytic activity">
    <reaction evidence="11">
        <text>D-fructose + ATP = D-fructose 6-phosphate + ADP + H(+)</text>
        <dbReference type="Rhea" id="RHEA:16125"/>
        <dbReference type="ChEBI" id="CHEBI:15378"/>
        <dbReference type="ChEBI" id="CHEBI:30616"/>
        <dbReference type="ChEBI" id="CHEBI:37721"/>
        <dbReference type="ChEBI" id="CHEBI:61527"/>
        <dbReference type="ChEBI" id="CHEBI:456216"/>
        <dbReference type="EC" id="2.7.1.1"/>
    </reaction>
    <physiologicalReaction direction="left-to-right" evidence="11">
        <dbReference type="Rhea" id="RHEA:16126"/>
    </physiologicalReaction>
</comment>
<evidence type="ECO:0000256" key="13">
    <source>
        <dbReference type="SAM" id="MobiDB-lite"/>
    </source>
</evidence>
<feature type="region of interest" description="Disordered" evidence="13">
    <location>
        <begin position="809"/>
        <end position="837"/>
    </location>
</feature>
<feature type="compositionally biased region" description="Basic and acidic residues" evidence="13">
    <location>
        <begin position="826"/>
        <end position="837"/>
    </location>
</feature>
<dbReference type="GO" id="GO:0005536">
    <property type="term" value="F:D-glucose binding"/>
    <property type="evidence" value="ECO:0007669"/>
    <property type="project" value="InterPro"/>
</dbReference>
<evidence type="ECO:0000256" key="12">
    <source>
        <dbReference type="ARBA" id="ARBA00048160"/>
    </source>
</evidence>
<feature type="transmembrane region" description="Helical" evidence="14">
    <location>
        <begin position="179"/>
        <end position="203"/>
    </location>
</feature>
<dbReference type="PANTHER" id="PTHR19443:SF16">
    <property type="entry name" value="HEXOKINASE TYPE 1-RELATED"/>
    <property type="match status" value="1"/>
</dbReference>
<reference evidence="17 18" key="1">
    <citation type="submission" date="2024-02" db="EMBL/GenBank/DDBJ databases">
        <title>Chromosome-scale genome assembly of the rough periwinkle Littorina saxatilis.</title>
        <authorList>
            <person name="De Jode A."/>
            <person name="Faria R."/>
            <person name="Formenti G."/>
            <person name="Sims Y."/>
            <person name="Smith T.P."/>
            <person name="Tracey A."/>
            <person name="Wood J.M.D."/>
            <person name="Zagrodzka Z.B."/>
            <person name="Johannesson K."/>
            <person name="Butlin R.K."/>
            <person name="Leder E.H."/>
        </authorList>
    </citation>
    <scope>NUCLEOTIDE SEQUENCE [LARGE SCALE GENOMIC DNA]</scope>
    <source>
        <strain evidence="17">Snail1</strain>
        <tissue evidence="17">Muscle</tissue>
    </source>
</reference>
<dbReference type="GO" id="GO:0006096">
    <property type="term" value="P:glycolytic process"/>
    <property type="evidence" value="ECO:0007669"/>
    <property type="project" value="UniProtKB-KW"/>
</dbReference>
<feature type="compositionally biased region" description="Polar residues" evidence="13">
    <location>
        <begin position="362"/>
        <end position="375"/>
    </location>
</feature>
<dbReference type="GO" id="GO:0008865">
    <property type="term" value="F:fructokinase activity"/>
    <property type="evidence" value="ECO:0007669"/>
    <property type="project" value="TreeGrafter"/>
</dbReference>
<dbReference type="Gene3D" id="3.40.367.20">
    <property type="match status" value="1"/>
</dbReference>
<keyword evidence="9" id="KW-0324">Glycolysis</keyword>
<dbReference type="EMBL" id="JBAMIC010000007">
    <property type="protein sequence ID" value="KAK7105560.1"/>
    <property type="molecule type" value="Genomic_DNA"/>
</dbReference>
<evidence type="ECO:0000256" key="6">
    <source>
        <dbReference type="ARBA" id="ARBA00022741"/>
    </source>
</evidence>
<keyword evidence="6" id="KW-0547">Nucleotide-binding</keyword>
<proteinExistence type="inferred from homology"/>
<dbReference type="InterPro" id="IPR001312">
    <property type="entry name" value="Hexokinase"/>
</dbReference>
<dbReference type="InterPro" id="IPR043129">
    <property type="entry name" value="ATPase_NBD"/>
</dbReference>
<keyword evidence="5" id="KW-0808">Transferase</keyword>
<dbReference type="GO" id="GO:0001678">
    <property type="term" value="P:intracellular glucose homeostasis"/>
    <property type="evidence" value="ECO:0007669"/>
    <property type="project" value="InterPro"/>
</dbReference>
<accession>A0AAN9GG55</accession>
<dbReference type="Proteomes" id="UP001374579">
    <property type="component" value="Unassembled WGS sequence"/>
</dbReference>
<feature type="region of interest" description="Disordered" evidence="13">
    <location>
        <begin position="212"/>
        <end position="267"/>
    </location>
</feature>
<evidence type="ECO:0000313" key="18">
    <source>
        <dbReference type="Proteomes" id="UP001374579"/>
    </source>
</evidence>
<evidence type="ECO:0000259" key="15">
    <source>
        <dbReference type="Pfam" id="PF00349"/>
    </source>
</evidence>
<evidence type="ECO:0000256" key="7">
    <source>
        <dbReference type="ARBA" id="ARBA00022777"/>
    </source>
</evidence>
<evidence type="ECO:0000256" key="2">
    <source>
        <dbReference type="ARBA" id="ARBA00005028"/>
    </source>
</evidence>
<organism evidence="17 18">
    <name type="scientific">Littorina saxatilis</name>
    <dbReference type="NCBI Taxonomy" id="31220"/>
    <lineage>
        <taxon>Eukaryota</taxon>
        <taxon>Metazoa</taxon>
        <taxon>Spiralia</taxon>
        <taxon>Lophotrochozoa</taxon>
        <taxon>Mollusca</taxon>
        <taxon>Gastropoda</taxon>
        <taxon>Caenogastropoda</taxon>
        <taxon>Littorinimorpha</taxon>
        <taxon>Littorinoidea</taxon>
        <taxon>Littorinidae</taxon>
        <taxon>Littorina</taxon>
    </lineage>
</organism>
<keyword evidence="18" id="KW-1185">Reference proteome</keyword>
<comment type="catalytic activity">
    <reaction evidence="12">
        <text>D-glucose + ATP = D-glucose 6-phosphate + ADP + H(+)</text>
        <dbReference type="Rhea" id="RHEA:17825"/>
        <dbReference type="ChEBI" id="CHEBI:4167"/>
        <dbReference type="ChEBI" id="CHEBI:15378"/>
        <dbReference type="ChEBI" id="CHEBI:30616"/>
        <dbReference type="ChEBI" id="CHEBI:61548"/>
        <dbReference type="ChEBI" id="CHEBI:456216"/>
        <dbReference type="EC" id="2.7.1.1"/>
    </reaction>
    <physiologicalReaction direction="left-to-right" evidence="12">
        <dbReference type="Rhea" id="RHEA:17826"/>
    </physiologicalReaction>
</comment>
<evidence type="ECO:0000256" key="1">
    <source>
        <dbReference type="ARBA" id="ARBA00004888"/>
    </source>
</evidence>
<feature type="compositionally biased region" description="Low complexity" evidence="13">
    <location>
        <begin position="816"/>
        <end position="825"/>
    </location>
</feature>